<comment type="caution">
    <text evidence="1">The sequence shown here is derived from an EMBL/GenBank/DDBJ whole genome shotgun (WGS) entry which is preliminary data.</text>
</comment>
<gene>
    <name evidence="1" type="ORF">PQQ63_37945</name>
</gene>
<keyword evidence="2" id="KW-1185">Reference proteome</keyword>
<evidence type="ECO:0000313" key="1">
    <source>
        <dbReference type="EMBL" id="MFM0642464.1"/>
    </source>
</evidence>
<accession>A0ABW9E662</accession>
<proteinExistence type="predicted"/>
<dbReference type="Proteomes" id="UP001629432">
    <property type="component" value="Unassembled WGS sequence"/>
</dbReference>
<reference evidence="1 2" key="1">
    <citation type="journal article" date="2024" name="Chem. Sci.">
        <title>Discovery of megapolipeptins by genome mining of a Burkholderiales bacteria collection.</title>
        <authorList>
            <person name="Paulo B.S."/>
            <person name="Recchia M.J.J."/>
            <person name="Lee S."/>
            <person name="Fergusson C.H."/>
            <person name="Romanowski S.B."/>
            <person name="Hernandez A."/>
            <person name="Krull N."/>
            <person name="Liu D.Y."/>
            <person name="Cavanagh H."/>
            <person name="Bos A."/>
            <person name="Gray C.A."/>
            <person name="Murphy B.T."/>
            <person name="Linington R.G."/>
            <person name="Eustaquio A.S."/>
        </authorList>
    </citation>
    <scope>NUCLEOTIDE SEQUENCE [LARGE SCALE GENOMIC DNA]</scope>
    <source>
        <strain evidence="1 2">RL17-338-BIC-A</strain>
    </source>
</reference>
<dbReference type="RefSeq" id="WP_408341081.1">
    <property type="nucleotide sequence ID" value="NZ_JAQQCF010000076.1"/>
</dbReference>
<evidence type="ECO:0000313" key="2">
    <source>
        <dbReference type="Proteomes" id="UP001629432"/>
    </source>
</evidence>
<protein>
    <submittedName>
        <fullName evidence="1">Uncharacterized protein</fullName>
    </submittedName>
</protein>
<dbReference type="EMBL" id="JAQQCF010000076">
    <property type="protein sequence ID" value="MFM0642464.1"/>
    <property type="molecule type" value="Genomic_DNA"/>
</dbReference>
<organism evidence="1 2">
    <name type="scientific">Paraburkholderia metrosideri</name>
    <dbReference type="NCBI Taxonomy" id="580937"/>
    <lineage>
        <taxon>Bacteria</taxon>
        <taxon>Pseudomonadati</taxon>
        <taxon>Pseudomonadota</taxon>
        <taxon>Betaproteobacteria</taxon>
        <taxon>Burkholderiales</taxon>
        <taxon>Burkholderiaceae</taxon>
        <taxon>Paraburkholderia</taxon>
    </lineage>
</organism>
<sequence length="138" mass="15368">MSAAEIPGPGCLDLTDLHPSYAISASSRSLCETYLWQRWEIDGESVDVELFNADAAYLHADATSISSLGLFFSKDNTYKYLDSAAQTFPSILREVFKNDTLIWPVPDSLNDFELEVTRRHLRPSHASCVVTLQLVAVL</sequence>
<name>A0ABW9E662_9BURK</name>